<dbReference type="InterPro" id="IPR001486">
    <property type="entry name" value="Hemoglobin_trunc"/>
</dbReference>
<dbReference type="InterPro" id="IPR012292">
    <property type="entry name" value="Globin/Proto"/>
</dbReference>
<organism evidence="9 10">
    <name type="scientific">Actinotalea fermentans</name>
    <dbReference type="NCBI Taxonomy" id="43671"/>
    <lineage>
        <taxon>Bacteria</taxon>
        <taxon>Bacillati</taxon>
        <taxon>Actinomycetota</taxon>
        <taxon>Actinomycetes</taxon>
        <taxon>Micrococcales</taxon>
        <taxon>Cellulomonadaceae</taxon>
        <taxon>Actinotalea</taxon>
    </lineage>
</organism>
<dbReference type="PROSITE" id="PS01213">
    <property type="entry name" value="GLOBIN_FAM_2"/>
    <property type="match status" value="1"/>
</dbReference>
<comment type="similarity">
    <text evidence="6">Belongs to the truncated hemoglobin family. Group II subfamily.</text>
</comment>
<keyword evidence="4" id="KW-0479">Metal-binding</keyword>
<feature type="region of interest" description="Disordered" evidence="8">
    <location>
        <begin position="1"/>
        <end position="28"/>
    </location>
</feature>
<dbReference type="GO" id="GO:0019825">
    <property type="term" value="F:oxygen binding"/>
    <property type="evidence" value="ECO:0007669"/>
    <property type="project" value="InterPro"/>
</dbReference>
<comment type="cofactor">
    <cofactor evidence="1">
        <name>heme</name>
        <dbReference type="ChEBI" id="CHEBI:30413"/>
    </cofactor>
</comment>
<dbReference type="SUPFAM" id="SSF46458">
    <property type="entry name" value="Globin-like"/>
    <property type="match status" value="1"/>
</dbReference>
<dbReference type="GO" id="GO:0046872">
    <property type="term" value="F:metal ion binding"/>
    <property type="evidence" value="ECO:0007669"/>
    <property type="project" value="UniProtKB-KW"/>
</dbReference>
<protein>
    <submittedName>
        <fullName evidence="9">Globin</fullName>
    </submittedName>
</protein>
<name>A0A511YW50_9CELL</name>
<feature type="compositionally biased region" description="Low complexity" evidence="8">
    <location>
        <begin position="8"/>
        <end position="19"/>
    </location>
</feature>
<keyword evidence="3 7" id="KW-0349">Heme</keyword>
<dbReference type="GO" id="GO:0020037">
    <property type="term" value="F:heme binding"/>
    <property type="evidence" value="ECO:0007669"/>
    <property type="project" value="InterPro"/>
</dbReference>
<keyword evidence="5" id="KW-0408">Iron</keyword>
<proteinExistence type="inferred from homology"/>
<dbReference type="Proteomes" id="UP000321484">
    <property type="component" value="Unassembled WGS sequence"/>
</dbReference>
<feature type="binding site" description="distal binding residue" evidence="7">
    <location>
        <position position="138"/>
    </location>
    <ligand>
        <name>heme</name>
        <dbReference type="ChEBI" id="CHEBI:30413"/>
    </ligand>
    <ligandPart>
        <name>Fe</name>
        <dbReference type="ChEBI" id="CHEBI:18248"/>
    </ligandPart>
</feature>
<dbReference type="InterPro" id="IPR019795">
    <property type="entry name" value="Globin_bac-like_CS"/>
</dbReference>
<dbReference type="GO" id="GO:0005344">
    <property type="term" value="F:oxygen carrier activity"/>
    <property type="evidence" value="ECO:0007669"/>
    <property type="project" value="InterPro"/>
</dbReference>
<evidence type="ECO:0000256" key="3">
    <source>
        <dbReference type="ARBA" id="ARBA00022617"/>
    </source>
</evidence>
<dbReference type="RefSeq" id="WP_407643072.1">
    <property type="nucleotide sequence ID" value="NZ_BJYK01000001.1"/>
</dbReference>
<evidence type="ECO:0000256" key="4">
    <source>
        <dbReference type="ARBA" id="ARBA00022723"/>
    </source>
</evidence>
<evidence type="ECO:0000256" key="2">
    <source>
        <dbReference type="ARBA" id="ARBA00022448"/>
    </source>
</evidence>
<accession>A0A511YW50</accession>
<evidence type="ECO:0000256" key="5">
    <source>
        <dbReference type="ARBA" id="ARBA00023004"/>
    </source>
</evidence>
<evidence type="ECO:0000256" key="1">
    <source>
        <dbReference type="ARBA" id="ARBA00001971"/>
    </source>
</evidence>
<keyword evidence="2" id="KW-0813">Transport</keyword>
<reference evidence="9 10" key="1">
    <citation type="submission" date="2019-07" db="EMBL/GenBank/DDBJ databases">
        <title>Whole genome shotgun sequence of Actinotalea fermentans NBRC 105374.</title>
        <authorList>
            <person name="Hosoyama A."/>
            <person name="Uohara A."/>
            <person name="Ohji S."/>
            <person name="Ichikawa N."/>
        </authorList>
    </citation>
    <scope>NUCLEOTIDE SEQUENCE [LARGE SCALE GENOMIC DNA]</scope>
    <source>
        <strain evidence="9 10">NBRC 105374</strain>
    </source>
</reference>
<dbReference type="PANTHER" id="PTHR47366:SF1">
    <property type="entry name" value="TWO-ON-TWO HEMOGLOBIN-3"/>
    <property type="match status" value="1"/>
</dbReference>
<evidence type="ECO:0000256" key="7">
    <source>
        <dbReference type="PIRSR" id="PIRSR601486-1"/>
    </source>
</evidence>
<comment type="caution">
    <text evidence="9">The sequence shown here is derived from an EMBL/GenBank/DDBJ whole genome shotgun (WGS) entry which is preliminary data.</text>
</comment>
<dbReference type="CDD" id="cd14771">
    <property type="entry name" value="TrHb2_Mt-trHbO-like_O"/>
    <property type="match status" value="1"/>
</dbReference>
<dbReference type="Gene3D" id="1.10.490.10">
    <property type="entry name" value="Globins"/>
    <property type="match status" value="1"/>
</dbReference>
<gene>
    <name evidence="9" type="ORF">AFE02nite_11670</name>
</gene>
<evidence type="ECO:0000313" key="9">
    <source>
        <dbReference type="EMBL" id="GEN79433.1"/>
    </source>
</evidence>
<dbReference type="EMBL" id="BJYK01000001">
    <property type="protein sequence ID" value="GEN79433.1"/>
    <property type="molecule type" value="Genomic_DNA"/>
</dbReference>
<dbReference type="Pfam" id="PF01152">
    <property type="entry name" value="Bac_globin"/>
    <property type="match status" value="1"/>
</dbReference>
<evidence type="ECO:0000313" key="10">
    <source>
        <dbReference type="Proteomes" id="UP000321484"/>
    </source>
</evidence>
<dbReference type="InterPro" id="IPR044203">
    <property type="entry name" value="GlbO/GLB3-like"/>
</dbReference>
<dbReference type="AlphaFoldDB" id="A0A511YW50"/>
<keyword evidence="10" id="KW-1185">Reference proteome</keyword>
<evidence type="ECO:0000256" key="6">
    <source>
        <dbReference type="ARBA" id="ARBA00034496"/>
    </source>
</evidence>
<dbReference type="InterPro" id="IPR009050">
    <property type="entry name" value="Globin-like_sf"/>
</dbReference>
<dbReference type="PANTHER" id="PTHR47366">
    <property type="entry name" value="TWO-ON-TWO HEMOGLOBIN-3"/>
    <property type="match status" value="1"/>
</dbReference>
<sequence length="154" mass="17105">MPEPAPSGEPAAPASGEPSAPAPTPYEVLGGTETFQRLVTRFYAGVAQDEVLRPMYPEADLGPAAERLRLFLEQYWGGPSTYSEQRGHPRLRLRHAPFAIDGDARDRWLRHMRDAVDSLDLPPRHHAVLWDYLERAAHAMVNRDAPTAGWRGGA</sequence>
<evidence type="ECO:0000256" key="8">
    <source>
        <dbReference type="SAM" id="MobiDB-lite"/>
    </source>
</evidence>